<keyword evidence="3" id="KW-1185">Reference proteome</keyword>
<keyword evidence="1" id="KW-0812">Transmembrane</keyword>
<evidence type="ECO:0000313" key="2">
    <source>
        <dbReference type="EMBL" id="KRG62619.1"/>
    </source>
</evidence>
<evidence type="ECO:0000313" key="3">
    <source>
        <dbReference type="Proteomes" id="UP000050864"/>
    </source>
</evidence>
<dbReference type="Pfam" id="PF07301">
    <property type="entry name" value="DUF1453"/>
    <property type="match status" value="1"/>
</dbReference>
<feature type="transmembrane region" description="Helical" evidence="1">
    <location>
        <begin position="108"/>
        <end position="125"/>
    </location>
</feature>
<protein>
    <submittedName>
        <fullName evidence="2">Membrane protein</fullName>
    </submittedName>
</protein>
<dbReference type="OrthoDB" id="6039765at2"/>
<dbReference type="RefSeq" id="WP_057635699.1">
    <property type="nucleotide sequence ID" value="NZ_LDJI01000030.1"/>
</dbReference>
<accession>A0A0R0BZF8</accession>
<feature type="transmembrane region" description="Helical" evidence="1">
    <location>
        <begin position="6"/>
        <end position="27"/>
    </location>
</feature>
<dbReference type="InterPro" id="IPR058247">
    <property type="entry name" value="DUF1453"/>
</dbReference>
<name>A0A0R0BZF8_9GAMM</name>
<keyword evidence="1" id="KW-1133">Transmembrane helix</keyword>
<dbReference type="STRING" id="405444.ABB26_15975"/>
<reference evidence="2 3" key="1">
    <citation type="submission" date="2015-05" db="EMBL/GenBank/DDBJ databases">
        <title>Genome sequencing and analysis of members of genus Stenotrophomonas.</title>
        <authorList>
            <person name="Patil P.P."/>
            <person name="Midha S."/>
            <person name="Patil P.B."/>
        </authorList>
    </citation>
    <scope>NUCLEOTIDE SEQUENCE [LARGE SCALE GENOMIC DNA]</scope>
    <source>
        <strain evidence="2 3">DSM 18929</strain>
    </source>
</reference>
<dbReference type="Proteomes" id="UP000050864">
    <property type="component" value="Unassembled WGS sequence"/>
</dbReference>
<dbReference type="PATRIC" id="fig|405444.3.peg.2445"/>
<feature type="transmembrane region" description="Helical" evidence="1">
    <location>
        <begin position="145"/>
        <end position="168"/>
    </location>
</feature>
<keyword evidence="1" id="KW-0472">Membrane</keyword>
<comment type="caution">
    <text evidence="2">The sequence shown here is derived from an EMBL/GenBank/DDBJ whole genome shotgun (WGS) entry which is preliminary data.</text>
</comment>
<evidence type="ECO:0000256" key="1">
    <source>
        <dbReference type="SAM" id="Phobius"/>
    </source>
</evidence>
<proteinExistence type="predicted"/>
<organism evidence="2 3">
    <name type="scientific">Stenotrophomonas humi</name>
    <dbReference type="NCBI Taxonomy" id="405444"/>
    <lineage>
        <taxon>Bacteria</taxon>
        <taxon>Pseudomonadati</taxon>
        <taxon>Pseudomonadota</taxon>
        <taxon>Gammaproteobacteria</taxon>
        <taxon>Lysobacterales</taxon>
        <taxon>Lysobacteraceae</taxon>
        <taxon>Stenotrophomonas</taxon>
    </lineage>
</organism>
<sequence>MPLLLALPLALLVFLAVLLMLLPLSLWQRFRSSGARRQARPWLVTFNLWGTLVSTALFAIFAIIAGFWWPGAWGHAALGWLVGLALGALGYALTRFEAGAQTLFYKPNTWLVLGLTLMILVRVVAGMLQGWQASMRGVPWPQSGWLSHAGLLAMAAVLLGYAGMYALLLRRRVRHHQRYRGYDRSPH</sequence>
<feature type="transmembrane region" description="Helical" evidence="1">
    <location>
        <begin position="75"/>
        <end position="96"/>
    </location>
</feature>
<gene>
    <name evidence="2" type="ORF">ABB26_15975</name>
</gene>
<dbReference type="AlphaFoldDB" id="A0A0R0BZF8"/>
<dbReference type="EMBL" id="LDJI01000030">
    <property type="protein sequence ID" value="KRG62619.1"/>
    <property type="molecule type" value="Genomic_DNA"/>
</dbReference>
<feature type="transmembrane region" description="Helical" evidence="1">
    <location>
        <begin position="48"/>
        <end position="69"/>
    </location>
</feature>